<dbReference type="PANTHER" id="PTHR40074:SF2">
    <property type="entry name" value="O-ACETYLTRANSFERASE WECH"/>
    <property type="match status" value="1"/>
</dbReference>
<feature type="transmembrane region" description="Helical" evidence="7">
    <location>
        <begin position="273"/>
        <end position="291"/>
    </location>
</feature>
<gene>
    <name evidence="9" type="ORF">ERS852461_05087</name>
    <name evidence="10" type="ORF">NXW97_10365</name>
    <name evidence="11" type="ORF">NXY30_12070</name>
</gene>
<dbReference type="GeneID" id="69589223"/>
<keyword evidence="13" id="KW-1185">Reference proteome</keyword>
<feature type="domain" description="Acyltransferase 3" evidence="8">
    <location>
        <begin position="12"/>
        <end position="396"/>
    </location>
</feature>
<protein>
    <submittedName>
        <fullName evidence="10">Acyltransferase</fullName>
    </submittedName>
    <submittedName>
        <fullName evidence="9">Putative transmembrane acyl-transferase protein</fullName>
    </submittedName>
</protein>
<feature type="transmembrane region" description="Helical" evidence="7">
    <location>
        <begin position="351"/>
        <end position="371"/>
    </location>
</feature>
<feature type="transmembrane region" description="Helical" evidence="7">
    <location>
        <begin position="88"/>
        <end position="106"/>
    </location>
</feature>
<dbReference type="GO" id="GO:0009246">
    <property type="term" value="P:enterobacterial common antigen biosynthetic process"/>
    <property type="evidence" value="ECO:0007669"/>
    <property type="project" value="TreeGrafter"/>
</dbReference>
<keyword evidence="10" id="KW-0012">Acyltransferase</keyword>
<dbReference type="PANTHER" id="PTHR40074">
    <property type="entry name" value="O-ACETYLTRANSFERASE WECH"/>
    <property type="match status" value="1"/>
</dbReference>
<dbReference type="InterPro" id="IPR002656">
    <property type="entry name" value="Acyl_transf_3_dom"/>
</dbReference>
<evidence type="ECO:0000256" key="4">
    <source>
        <dbReference type="ARBA" id="ARBA00022692"/>
    </source>
</evidence>
<evidence type="ECO:0000256" key="3">
    <source>
        <dbReference type="ARBA" id="ARBA00022475"/>
    </source>
</evidence>
<dbReference type="GO" id="GO:0016413">
    <property type="term" value="F:O-acetyltransferase activity"/>
    <property type="evidence" value="ECO:0007669"/>
    <property type="project" value="TreeGrafter"/>
</dbReference>
<accession>A0A642MCT9</accession>
<evidence type="ECO:0000313" key="13">
    <source>
        <dbReference type="Proteomes" id="UP001060104"/>
    </source>
</evidence>
<keyword evidence="3" id="KW-1003">Cell membrane</keyword>
<comment type="similarity">
    <text evidence="2">Belongs to the acyltransferase 3 family.</text>
</comment>
<dbReference type="AlphaFoldDB" id="A0A174VI34"/>
<keyword evidence="6 7" id="KW-0472">Membrane</keyword>
<dbReference type="Pfam" id="PF01757">
    <property type="entry name" value="Acyl_transf_3"/>
    <property type="match status" value="1"/>
</dbReference>
<dbReference type="RefSeq" id="WP_010537022.1">
    <property type="nucleotide sequence ID" value="NZ_CAJTBQ010000018.1"/>
</dbReference>
<keyword evidence="4 7" id="KW-0812">Transmembrane</keyword>
<feature type="transmembrane region" description="Helical" evidence="7">
    <location>
        <begin position="226"/>
        <end position="243"/>
    </location>
</feature>
<feature type="transmembrane region" description="Helical" evidence="7">
    <location>
        <begin position="157"/>
        <end position="176"/>
    </location>
</feature>
<evidence type="ECO:0000313" key="12">
    <source>
        <dbReference type="Proteomes" id="UP000095606"/>
    </source>
</evidence>
<evidence type="ECO:0000256" key="1">
    <source>
        <dbReference type="ARBA" id="ARBA00004651"/>
    </source>
</evidence>
<feature type="transmembrane region" description="Helical" evidence="7">
    <location>
        <begin position="56"/>
        <end position="76"/>
    </location>
</feature>
<feature type="transmembrane region" description="Helical" evidence="7">
    <location>
        <begin position="12"/>
        <end position="36"/>
    </location>
</feature>
<evidence type="ECO:0000256" key="6">
    <source>
        <dbReference type="ARBA" id="ARBA00023136"/>
    </source>
</evidence>
<dbReference type="EMBL" id="JANUTS010000001">
    <property type="protein sequence ID" value="MCS2792407.1"/>
    <property type="molecule type" value="Genomic_DNA"/>
</dbReference>
<feature type="transmembrane region" description="Helical" evidence="7">
    <location>
        <begin position="188"/>
        <end position="206"/>
    </location>
</feature>
<evidence type="ECO:0000313" key="10">
    <source>
        <dbReference type="EMBL" id="MCS2792407.1"/>
    </source>
</evidence>
<keyword evidence="9" id="KW-0808">Transferase</keyword>
<dbReference type="Proteomes" id="UP001060104">
    <property type="component" value="Chromosome"/>
</dbReference>
<dbReference type="Proteomes" id="UP000095606">
    <property type="component" value="Unassembled WGS sequence"/>
</dbReference>
<keyword evidence="5 7" id="KW-1133">Transmembrane helix</keyword>
<organism evidence="9 12">
    <name type="scientific">Bacteroides faecis</name>
    <dbReference type="NCBI Taxonomy" id="674529"/>
    <lineage>
        <taxon>Bacteria</taxon>
        <taxon>Pseudomonadati</taxon>
        <taxon>Bacteroidota</taxon>
        <taxon>Bacteroidia</taxon>
        <taxon>Bacteroidales</taxon>
        <taxon>Bacteroidaceae</taxon>
        <taxon>Bacteroides</taxon>
    </lineage>
</organism>
<dbReference type="EMBL" id="CZAE01000048">
    <property type="protein sequence ID" value="CUQ34453.1"/>
    <property type="molecule type" value="Genomic_DNA"/>
</dbReference>
<evidence type="ECO:0000256" key="7">
    <source>
        <dbReference type="SAM" id="Phobius"/>
    </source>
</evidence>
<feature type="transmembrane region" description="Helical" evidence="7">
    <location>
        <begin position="383"/>
        <end position="403"/>
    </location>
</feature>
<dbReference type="Proteomes" id="UP001204548">
    <property type="component" value="Unassembled WGS sequence"/>
</dbReference>
<name>A0A174VI34_9BACE</name>
<evidence type="ECO:0000256" key="2">
    <source>
        <dbReference type="ARBA" id="ARBA00007400"/>
    </source>
</evidence>
<dbReference type="GO" id="GO:0005886">
    <property type="term" value="C:plasma membrane"/>
    <property type="evidence" value="ECO:0007669"/>
    <property type="project" value="UniProtKB-SubCell"/>
</dbReference>
<sequence>MTKNSITDNRMVWLDVIRCVAMLMVIGVHCIDPFYISPTMRVIPEYTHWAAIYGSLLRPSVPLFVMMTGLLLLPVRQEQPLGTFYKKRIFRVLFPFLIWSVLYSMFPWFTGLLGLPKEIIGDFFCYTQGHESQSLMDSLKDVAMIPFNFSHKENHMWYIYLLIGLYLYMPFFSAWVERASNKTKQVFLFIWIVSLFIPYIREYVANWLFDRSGYVFGTDTWNEFSMLYYFAGFNGYLLLGHYVKENKDGNILKIFWPFSGNGESDRHNSNWSVWKTFLICAVMFAVGYYVTYTGFSTTAANPNATETEMELYFTFCSPNVLLMTLAAFLLMKKVVVNTPVVVKALANMTKCGFGIYMVHYFVVGPFFLLIGPSEIPIPLQVPLMAVCIFLCSWAFTAAVYKVIPKKAKYFMG</sequence>
<reference evidence="10" key="2">
    <citation type="submission" date="2022-08" db="EMBL/GenBank/DDBJ databases">
        <title>Genome Sequencing of Bacteroides fragilis Group Isolates with Nanopore Technology.</title>
        <authorList>
            <person name="Tisza M.J."/>
            <person name="Smith D."/>
            <person name="Dekker J.P."/>
        </authorList>
    </citation>
    <scope>NUCLEOTIDE SEQUENCE</scope>
    <source>
        <strain evidence="10">BFG-351</strain>
        <strain evidence="11">BFG-527</strain>
    </source>
</reference>
<evidence type="ECO:0000313" key="9">
    <source>
        <dbReference type="EMBL" id="CUQ34453.1"/>
    </source>
</evidence>
<proteinExistence type="inferred from homology"/>
<accession>A0A174VI34</accession>
<evidence type="ECO:0000256" key="5">
    <source>
        <dbReference type="ARBA" id="ARBA00022989"/>
    </source>
</evidence>
<evidence type="ECO:0000259" key="8">
    <source>
        <dbReference type="Pfam" id="PF01757"/>
    </source>
</evidence>
<comment type="subcellular location">
    <subcellularLocation>
        <location evidence="1">Cell membrane</location>
        <topology evidence="1">Multi-pass membrane protein</topology>
    </subcellularLocation>
</comment>
<dbReference type="EMBL" id="CP103141">
    <property type="protein sequence ID" value="UVQ77048.1"/>
    <property type="molecule type" value="Genomic_DNA"/>
</dbReference>
<feature type="transmembrane region" description="Helical" evidence="7">
    <location>
        <begin position="311"/>
        <end position="330"/>
    </location>
</feature>
<reference evidence="9 12" key="1">
    <citation type="submission" date="2015-09" db="EMBL/GenBank/DDBJ databases">
        <authorList>
            <consortium name="Pathogen Informatics"/>
        </authorList>
    </citation>
    <scope>NUCLEOTIDE SEQUENCE [LARGE SCALE GENOMIC DNA]</scope>
    <source>
        <strain evidence="9 12">2789STDY5834846</strain>
    </source>
</reference>
<evidence type="ECO:0000313" key="11">
    <source>
        <dbReference type="EMBL" id="UVQ77048.1"/>
    </source>
</evidence>